<dbReference type="Pfam" id="PF01656">
    <property type="entry name" value="CbiA"/>
    <property type="match status" value="1"/>
</dbReference>
<dbReference type="Proteomes" id="UP000095743">
    <property type="component" value="Chromosome"/>
</dbReference>
<dbReference type="PIRSF" id="PIRSF005647">
    <property type="entry name" value="CooC"/>
    <property type="match status" value="1"/>
</dbReference>
<accession>A0A1D8GE84</accession>
<dbReference type="RefSeq" id="WP_069974780.1">
    <property type="nucleotide sequence ID" value="NZ_CP017269.1"/>
</dbReference>
<feature type="domain" description="CobQ/CobB/MinD/ParA nucleotide binding" evidence="1">
    <location>
        <begin position="5"/>
        <end position="232"/>
    </location>
</feature>
<dbReference type="GO" id="GO:0016887">
    <property type="term" value="F:ATP hydrolysis activity"/>
    <property type="evidence" value="ECO:0007669"/>
    <property type="project" value="TreeGrafter"/>
</dbReference>
<evidence type="ECO:0000259" key="1">
    <source>
        <dbReference type="Pfam" id="PF01656"/>
    </source>
</evidence>
<organism evidence="2 3">
    <name type="scientific">Geosporobacter ferrireducens</name>
    <dbReference type="NCBI Taxonomy" id="1424294"/>
    <lineage>
        <taxon>Bacteria</taxon>
        <taxon>Bacillati</taxon>
        <taxon>Bacillota</taxon>
        <taxon>Clostridia</taxon>
        <taxon>Peptostreptococcales</taxon>
        <taxon>Thermotaleaceae</taxon>
        <taxon>Geosporobacter</taxon>
    </lineage>
</organism>
<dbReference type="InterPro" id="IPR050625">
    <property type="entry name" value="ParA/MinD_ATPase"/>
</dbReference>
<dbReference type="InterPro" id="IPR002586">
    <property type="entry name" value="CobQ/CobB/MinD/ParA_Nub-bd_dom"/>
</dbReference>
<dbReference type="KEGG" id="gfe:Gferi_06335"/>
<dbReference type="InterPro" id="IPR027417">
    <property type="entry name" value="P-loop_NTPase"/>
</dbReference>
<dbReference type="GO" id="GO:0051782">
    <property type="term" value="P:negative regulation of cell division"/>
    <property type="evidence" value="ECO:0007669"/>
    <property type="project" value="TreeGrafter"/>
</dbReference>
<dbReference type="InterPro" id="IPR014433">
    <property type="entry name" value="CooC"/>
</dbReference>
<dbReference type="STRING" id="1424294.Gferi_06335"/>
<dbReference type="Gene3D" id="3.40.50.300">
    <property type="entry name" value="P-loop containing nucleotide triphosphate hydrolases"/>
    <property type="match status" value="1"/>
</dbReference>
<dbReference type="GO" id="GO:0005829">
    <property type="term" value="C:cytosol"/>
    <property type="evidence" value="ECO:0007669"/>
    <property type="project" value="TreeGrafter"/>
</dbReference>
<dbReference type="PANTHER" id="PTHR43384">
    <property type="entry name" value="SEPTUM SITE-DETERMINING PROTEIN MIND HOMOLOG, CHLOROPLASTIC-RELATED"/>
    <property type="match status" value="1"/>
</dbReference>
<protein>
    <submittedName>
        <fullName evidence="2">Carbon monoxide dehydrogenase</fullName>
    </submittedName>
</protein>
<sequence>MGYTIAVAGKGGTGKTTLTGLLIDYLVKKGEKPILAVDADANSNLNEVLGQEVEATIGEIREEVSQRELTGNSFPGGMTKAQYLKYRLNTALIEGSGYDLLVMGRSEGQGCYCYVNGILREQIDSLSDSYKYLVIDNEAGMEHLSRKTTKHIDTLLLVSDCSKRGIQAVGRIKELVKELELQVSNIQLIVNRAPEGKLEEETVQEIEKQGLNLVGVVPLDPTVFEYDAKGIPTVKMPEDAVSKKALIDIFSKLEFLK</sequence>
<name>A0A1D8GE84_9FIRM</name>
<dbReference type="GO" id="GO:0005524">
    <property type="term" value="F:ATP binding"/>
    <property type="evidence" value="ECO:0007669"/>
    <property type="project" value="TreeGrafter"/>
</dbReference>
<dbReference type="OrthoDB" id="9779073at2"/>
<dbReference type="GO" id="GO:0009898">
    <property type="term" value="C:cytoplasmic side of plasma membrane"/>
    <property type="evidence" value="ECO:0007669"/>
    <property type="project" value="TreeGrafter"/>
</dbReference>
<dbReference type="SUPFAM" id="SSF52540">
    <property type="entry name" value="P-loop containing nucleoside triphosphate hydrolases"/>
    <property type="match status" value="1"/>
</dbReference>
<evidence type="ECO:0000313" key="3">
    <source>
        <dbReference type="Proteomes" id="UP000095743"/>
    </source>
</evidence>
<keyword evidence="3" id="KW-1185">Reference proteome</keyword>
<dbReference type="PANTHER" id="PTHR43384:SF7">
    <property type="entry name" value="CARBON-MONOXIDE DEHYDROGENASE ACCESSORY PROTEIN"/>
    <property type="match status" value="1"/>
</dbReference>
<dbReference type="AlphaFoldDB" id="A0A1D8GE84"/>
<dbReference type="EMBL" id="CP017269">
    <property type="protein sequence ID" value="AOT69214.1"/>
    <property type="molecule type" value="Genomic_DNA"/>
</dbReference>
<evidence type="ECO:0000313" key="2">
    <source>
        <dbReference type="EMBL" id="AOT69214.1"/>
    </source>
</evidence>
<proteinExistence type="predicted"/>
<gene>
    <name evidence="2" type="ORF">Gferi_06335</name>
</gene>
<reference evidence="2 3" key="1">
    <citation type="submission" date="2016-09" db="EMBL/GenBank/DDBJ databases">
        <title>Genomic analysis reveals versatility of anaerobic energy metabolism of Geosporobacter ferrireducens IRF9 of phylum Firmicutes.</title>
        <authorList>
            <person name="Kim S.-J."/>
        </authorList>
    </citation>
    <scope>NUCLEOTIDE SEQUENCE [LARGE SCALE GENOMIC DNA]</scope>
    <source>
        <strain evidence="2 3">IRF9</strain>
    </source>
</reference>